<dbReference type="AlphaFoldDB" id="A0A3S4W2A5"/>
<dbReference type="EMBL" id="LR134405">
    <property type="protein sequence ID" value="VEH67072.1"/>
    <property type="molecule type" value="Genomic_DNA"/>
</dbReference>
<evidence type="ECO:0000313" key="3">
    <source>
        <dbReference type="Proteomes" id="UP000278733"/>
    </source>
</evidence>
<proteinExistence type="predicted"/>
<dbReference type="SUPFAM" id="SSF52833">
    <property type="entry name" value="Thioredoxin-like"/>
    <property type="match status" value="1"/>
</dbReference>
<feature type="domain" description="GST N-terminal" evidence="1">
    <location>
        <begin position="1"/>
        <end position="50"/>
    </location>
</feature>
<dbReference type="InterPro" id="IPR011767">
    <property type="entry name" value="GLR_AS"/>
</dbReference>
<organism evidence="2 3">
    <name type="scientific">Rodentibacter pneumotropicus</name>
    <dbReference type="NCBI Taxonomy" id="758"/>
    <lineage>
        <taxon>Bacteria</taxon>
        <taxon>Pseudomonadati</taxon>
        <taxon>Pseudomonadota</taxon>
        <taxon>Gammaproteobacteria</taxon>
        <taxon>Pasteurellales</taxon>
        <taxon>Pasteurellaceae</taxon>
        <taxon>Rodentibacter</taxon>
    </lineage>
</organism>
<dbReference type="PROSITE" id="PS50404">
    <property type="entry name" value="GST_NTER"/>
    <property type="match status" value="1"/>
</dbReference>
<dbReference type="Proteomes" id="UP000278733">
    <property type="component" value="Chromosome"/>
</dbReference>
<dbReference type="Gene3D" id="3.40.30.10">
    <property type="entry name" value="Glutaredoxin"/>
    <property type="match status" value="1"/>
</dbReference>
<evidence type="ECO:0000313" key="2">
    <source>
        <dbReference type="EMBL" id="VEH67072.1"/>
    </source>
</evidence>
<dbReference type="InterPro" id="IPR004045">
    <property type="entry name" value="Glutathione_S-Trfase_N"/>
</dbReference>
<accession>A0A3S4W2A5</accession>
<dbReference type="KEGG" id="rpne:NCTC8284_02258"/>
<evidence type="ECO:0000259" key="1">
    <source>
        <dbReference type="PROSITE" id="PS50404"/>
    </source>
</evidence>
<dbReference type="Pfam" id="PF13417">
    <property type="entry name" value="GST_N_3"/>
    <property type="match status" value="1"/>
</dbReference>
<name>A0A3S4W2A5_9PAST</name>
<gene>
    <name evidence="2" type="primary">grxB_2</name>
    <name evidence="2" type="ORF">NCTC8284_02258</name>
</gene>
<sequence>MKLYAYDHCPFCVRARMIFGLKNLPFELVILANDDETTPIGLVGKKSYRF</sequence>
<dbReference type="PROSITE" id="PS00195">
    <property type="entry name" value="GLUTAREDOXIN_1"/>
    <property type="match status" value="1"/>
</dbReference>
<protein>
    <submittedName>
        <fullName evidence="2">Glutaredoxin GrxB protein</fullName>
    </submittedName>
</protein>
<dbReference type="InterPro" id="IPR036249">
    <property type="entry name" value="Thioredoxin-like_sf"/>
</dbReference>
<reference evidence="2 3" key="1">
    <citation type="submission" date="2018-12" db="EMBL/GenBank/DDBJ databases">
        <authorList>
            <consortium name="Pathogen Informatics"/>
        </authorList>
    </citation>
    <scope>NUCLEOTIDE SEQUENCE [LARGE SCALE GENOMIC DNA]</scope>
    <source>
        <strain evidence="2 3">NCTC8284</strain>
    </source>
</reference>